<dbReference type="SUPFAM" id="SSF53756">
    <property type="entry name" value="UDP-Glycosyltransferase/glycogen phosphorylase"/>
    <property type="match status" value="1"/>
</dbReference>
<organism evidence="4 5">
    <name type="scientific">candidate division WWE3 bacterium RIFCSPLOWO2_01_FULL_41_18</name>
    <dbReference type="NCBI Taxonomy" id="1802625"/>
    <lineage>
        <taxon>Bacteria</taxon>
        <taxon>Katanobacteria</taxon>
    </lineage>
</organism>
<feature type="domain" description="Glycosyltransferase subfamily 4-like N-terminal" evidence="3">
    <location>
        <begin position="16"/>
        <end position="197"/>
    </location>
</feature>
<dbReference type="Pfam" id="PF13439">
    <property type="entry name" value="Glyco_transf_4"/>
    <property type="match status" value="1"/>
</dbReference>
<dbReference type="AlphaFoldDB" id="A0A1F4VDE0"/>
<dbReference type="Proteomes" id="UP000176504">
    <property type="component" value="Unassembled WGS sequence"/>
</dbReference>
<dbReference type="PANTHER" id="PTHR45947:SF3">
    <property type="entry name" value="SULFOQUINOVOSYL TRANSFERASE SQD2"/>
    <property type="match status" value="1"/>
</dbReference>
<evidence type="ECO:0000313" key="5">
    <source>
        <dbReference type="Proteomes" id="UP000176504"/>
    </source>
</evidence>
<name>A0A1F4VDE0_UNCKA</name>
<dbReference type="Pfam" id="PF00534">
    <property type="entry name" value="Glycos_transf_1"/>
    <property type="match status" value="1"/>
</dbReference>
<reference evidence="4 5" key="1">
    <citation type="journal article" date="2016" name="Nat. Commun.">
        <title>Thousands of microbial genomes shed light on interconnected biogeochemical processes in an aquifer system.</title>
        <authorList>
            <person name="Anantharaman K."/>
            <person name="Brown C.T."/>
            <person name="Hug L.A."/>
            <person name="Sharon I."/>
            <person name="Castelle C.J."/>
            <person name="Probst A.J."/>
            <person name="Thomas B.C."/>
            <person name="Singh A."/>
            <person name="Wilkins M.J."/>
            <person name="Karaoz U."/>
            <person name="Brodie E.L."/>
            <person name="Williams K.H."/>
            <person name="Hubbard S.S."/>
            <person name="Banfield J.F."/>
        </authorList>
    </citation>
    <scope>NUCLEOTIDE SEQUENCE [LARGE SCALE GENOMIC DNA]</scope>
</reference>
<dbReference type="InterPro" id="IPR050194">
    <property type="entry name" value="Glycosyltransferase_grp1"/>
</dbReference>
<evidence type="ECO:0000259" key="2">
    <source>
        <dbReference type="Pfam" id="PF00534"/>
    </source>
</evidence>
<dbReference type="GO" id="GO:0016757">
    <property type="term" value="F:glycosyltransferase activity"/>
    <property type="evidence" value="ECO:0007669"/>
    <property type="project" value="InterPro"/>
</dbReference>
<accession>A0A1F4VDE0</accession>
<feature type="transmembrane region" description="Helical" evidence="1">
    <location>
        <begin position="92"/>
        <end position="112"/>
    </location>
</feature>
<gene>
    <name evidence="4" type="ORF">A3A78_03345</name>
</gene>
<protein>
    <recommendedName>
        <fullName evidence="6">Glycosyl transferase family 1 domain-containing protein</fullName>
    </recommendedName>
</protein>
<dbReference type="CDD" id="cd03801">
    <property type="entry name" value="GT4_PimA-like"/>
    <property type="match status" value="1"/>
</dbReference>
<evidence type="ECO:0000259" key="3">
    <source>
        <dbReference type="Pfam" id="PF13439"/>
    </source>
</evidence>
<dbReference type="InterPro" id="IPR028098">
    <property type="entry name" value="Glyco_trans_4-like_N"/>
</dbReference>
<dbReference type="InterPro" id="IPR001296">
    <property type="entry name" value="Glyco_trans_1"/>
</dbReference>
<evidence type="ECO:0000313" key="4">
    <source>
        <dbReference type="EMBL" id="OGC54990.1"/>
    </source>
</evidence>
<dbReference type="EMBL" id="MEVI01000003">
    <property type="protein sequence ID" value="OGC54990.1"/>
    <property type="molecule type" value="Genomic_DNA"/>
</dbReference>
<keyword evidence="1" id="KW-0812">Transmembrane</keyword>
<feature type="transmembrane region" description="Helical" evidence="1">
    <location>
        <begin position="66"/>
        <end position="86"/>
    </location>
</feature>
<keyword evidence="1" id="KW-1133">Transmembrane helix</keyword>
<sequence>MKILRVVYEWPPPWTGLAPALYGMTKAQTKLGHHITVFCARWPKAGALELLSNVDIKAFLRAPIKGTALVTTAPLMAIYFVFWRLFHKVDVLHLHGHFGLYIYIYKFLFGFIDKTPIVAHFHICSKARENEILHSGKRIYVLSKFIEWPLHKLSEVLALKLASYCICVSESVKNDFIKEYSADEKKLIVIESGVDTDIFKPCNPYEKLDLRRRVGIKEDAVVVSNIGAFVDRKNIHLIVESLKFLPSNFVVMLVGKGEKAYVDKLKEIVASEGLGLRVKFVGEKSNPELPIYYQLSDVFVLPSVYEGFPKVVLEALSCGISVAASGFKLPLDIKGLYEVKVHSADSLAELITKITEESVKIDINLIRSRFSWDAQARKVDFVYDKLRV</sequence>
<feature type="domain" description="Glycosyl transferase family 1" evidence="2">
    <location>
        <begin position="209"/>
        <end position="358"/>
    </location>
</feature>
<dbReference type="PANTHER" id="PTHR45947">
    <property type="entry name" value="SULFOQUINOVOSYL TRANSFERASE SQD2"/>
    <property type="match status" value="1"/>
</dbReference>
<comment type="caution">
    <text evidence="4">The sequence shown here is derived from an EMBL/GenBank/DDBJ whole genome shotgun (WGS) entry which is preliminary data.</text>
</comment>
<dbReference type="Gene3D" id="3.40.50.2000">
    <property type="entry name" value="Glycogen Phosphorylase B"/>
    <property type="match status" value="2"/>
</dbReference>
<evidence type="ECO:0000256" key="1">
    <source>
        <dbReference type="SAM" id="Phobius"/>
    </source>
</evidence>
<keyword evidence="1" id="KW-0472">Membrane</keyword>
<evidence type="ECO:0008006" key="6">
    <source>
        <dbReference type="Google" id="ProtNLM"/>
    </source>
</evidence>
<proteinExistence type="predicted"/>